<evidence type="ECO:0000256" key="1">
    <source>
        <dbReference type="SAM" id="MobiDB-lite"/>
    </source>
</evidence>
<name>A0A7S4ENS1_9STRA</name>
<protein>
    <submittedName>
        <fullName evidence="2">Uncharacterized protein</fullName>
    </submittedName>
</protein>
<accession>A0A7S4ENS1</accession>
<evidence type="ECO:0000313" key="2">
    <source>
        <dbReference type="EMBL" id="CAE0724624.1"/>
    </source>
</evidence>
<dbReference type="EMBL" id="HBIX01025266">
    <property type="protein sequence ID" value="CAE0724624.1"/>
    <property type="molecule type" value="Transcribed_RNA"/>
</dbReference>
<dbReference type="AlphaFoldDB" id="A0A7S4ENS1"/>
<sequence>MTNTNNTVLPIVFAENLFGANVRHQSEAIADIGDVNVAPSTTAMATKRDKDGRDAPFSSPDPRFSEYTTFAKTSDGFLYPTKFAATPHRNSHSTISNNSEPLANDESQEYTIESFNKFLENNRHGRVGLDVDHCLRCSKDDELSTMNTVDAGFDVEEDLSFYKEKAEVYRDKQHVVWPKRLLRSPDLMTDAPTGILLVFDRMLDCIDPHNGPNKLIDFGSLDDDDQSSLWSLALSHPSLLRDFGEQTSSSACSLTTDECSLDFNPLFSRHLSNDWPPLVRERHKTKPIPEEELSDGFDWIFPCWEDPDAELASKSLRDLAATDVGRKRKWTGKDLQSVNKATTITTYHYTDVELYGEASGGNVCEERENNAEIPRFRDFGGEPFDFPSRESSLLKLHEPIPGGEAMAVCGKNLVVNNSDESSNSSLSELFDGLIVWSPSDEKEDEDELDRILDRTSITEETSTLTLSYSSATY</sequence>
<feature type="region of interest" description="Disordered" evidence="1">
    <location>
        <begin position="43"/>
        <end position="63"/>
    </location>
</feature>
<gene>
    <name evidence="2" type="ORF">PAUS00366_LOCUS17381</name>
</gene>
<organism evidence="2">
    <name type="scientific">Pseudo-nitzschia australis</name>
    <dbReference type="NCBI Taxonomy" id="44445"/>
    <lineage>
        <taxon>Eukaryota</taxon>
        <taxon>Sar</taxon>
        <taxon>Stramenopiles</taxon>
        <taxon>Ochrophyta</taxon>
        <taxon>Bacillariophyta</taxon>
        <taxon>Bacillariophyceae</taxon>
        <taxon>Bacillariophycidae</taxon>
        <taxon>Bacillariales</taxon>
        <taxon>Bacillariaceae</taxon>
        <taxon>Pseudo-nitzschia</taxon>
    </lineage>
</organism>
<proteinExistence type="predicted"/>
<reference evidence="2" key="1">
    <citation type="submission" date="2021-01" db="EMBL/GenBank/DDBJ databases">
        <authorList>
            <person name="Corre E."/>
            <person name="Pelletier E."/>
            <person name="Niang G."/>
            <person name="Scheremetjew M."/>
            <person name="Finn R."/>
            <person name="Kale V."/>
            <person name="Holt S."/>
            <person name="Cochrane G."/>
            <person name="Meng A."/>
            <person name="Brown T."/>
            <person name="Cohen L."/>
        </authorList>
    </citation>
    <scope>NUCLEOTIDE SEQUENCE</scope>
    <source>
        <strain evidence="2">10249 10 AB</strain>
    </source>
</reference>